<dbReference type="Proteomes" id="UP000252770">
    <property type="component" value="Unassembled WGS sequence"/>
</dbReference>
<evidence type="ECO:0000259" key="6">
    <source>
        <dbReference type="PROSITE" id="PS51330"/>
    </source>
</evidence>
<dbReference type="AlphaFoldDB" id="A0A367YXX7"/>
<feature type="domain" description="DHFR" evidence="6">
    <location>
        <begin position="39"/>
        <end position="216"/>
    </location>
</feature>
<evidence type="ECO:0000256" key="3">
    <source>
        <dbReference type="ARBA" id="ARBA00022857"/>
    </source>
</evidence>
<proteinExistence type="inferred from homology"/>
<accession>A0A367YXX7</accession>
<comment type="similarity">
    <text evidence="1">Belongs to the ROK (NagC/XylR) family.</text>
</comment>
<dbReference type="PRINTS" id="PR00070">
    <property type="entry name" value="DHFR"/>
</dbReference>
<evidence type="ECO:0000256" key="4">
    <source>
        <dbReference type="ARBA" id="ARBA00023002"/>
    </source>
</evidence>
<dbReference type="CDD" id="cd00209">
    <property type="entry name" value="DHFR"/>
    <property type="match status" value="1"/>
</dbReference>
<dbReference type="GO" id="GO:0046654">
    <property type="term" value="P:tetrahydrofolate biosynthetic process"/>
    <property type="evidence" value="ECO:0007669"/>
    <property type="project" value="InterPro"/>
</dbReference>
<dbReference type="InterPro" id="IPR043129">
    <property type="entry name" value="ATPase_NBD"/>
</dbReference>
<organism evidence="7 8">
    <name type="scientific">Desertihabitans brevis</name>
    <dbReference type="NCBI Taxonomy" id="2268447"/>
    <lineage>
        <taxon>Bacteria</taxon>
        <taxon>Bacillati</taxon>
        <taxon>Actinomycetota</taxon>
        <taxon>Actinomycetes</taxon>
        <taxon>Propionibacteriales</taxon>
        <taxon>Propionibacteriaceae</taxon>
        <taxon>Desertihabitans</taxon>
    </lineage>
</organism>
<dbReference type="EC" id="1.5.1.3" evidence="2"/>
<dbReference type="PROSITE" id="PS00075">
    <property type="entry name" value="DHFR_1"/>
    <property type="match status" value="1"/>
</dbReference>
<dbReference type="Pfam" id="PF00480">
    <property type="entry name" value="ROK"/>
    <property type="match status" value="1"/>
</dbReference>
<gene>
    <name evidence="7" type="ORF">DT076_04580</name>
</gene>
<dbReference type="Gene3D" id="3.30.420.40">
    <property type="match status" value="2"/>
</dbReference>
<evidence type="ECO:0000313" key="8">
    <source>
        <dbReference type="Proteomes" id="UP000252770"/>
    </source>
</evidence>
<evidence type="ECO:0000256" key="1">
    <source>
        <dbReference type="ARBA" id="ARBA00006479"/>
    </source>
</evidence>
<protein>
    <recommendedName>
        <fullName evidence="2">dihydrofolate reductase</fullName>
        <ecNumber evidence="2">1.5.1.3</ecNumber>
    </recommendedName>
</protein>
<feature type="compositionally biased region" description="Basic residues" evidence="5">
    <location>
        <begin position="1"/>
        <end position="13"/>
    </location>
</feature>
<feature type="compositionally biased region" description="Low complexity" evidence="5">
    <location>
        <begin position="489"/>
        <end position="510"/>
    </location>
</feature>
<dbReference type="PROSITE" id="PS51330">
    <property type="entry name" value="DHFR_2"/>
    <property type="match status" value="1"/>
</dbReference>
<keyword evidence="8" id="KW-1185">Reference proteome</keyword>
<dbReference type="SUPFAM" id="SSF53597">
    <property type="entry name" value="Dihydrofolate reductase-like"/>
    <property type="match status" value="1"/>
</dbReference>
<dbReference type="InterPro" id="IPR000600">
    <property type="entry name" value="ROK"/>
</dbReference>
<dbReference type="InterPro" id="IPR001796">
    <property type="entry name" value="DHFR_dom"/>
</dbReference>
<reference evidence="7 8" key="1">
    <citation type="submission" date="2018-07" db="EMBL/GenBank/DDBJ databases">
        <title>Desertimonas flava gen. nov. sp. nov.</title>
        <authorList>
            <person name="Liu S."/>
        </authorList>
    </citation>
    <scope>NUCLEOTIDE SEQUENCE [LARGE SCALE GENOMIC DNA]</scope>
    <source>
        <strain evidence="7 8">16Sb5-5</strain>
    </source>
</reference>
<evidence type="ECO:0000313" key="7">
    <source>
        <dbReference type="EMBL" id="RCK70690.1"/>
    </source>
</evidence>
<comment type="caution">
    <text evidence="7">The sequence shown here is derived from an EMBL/GenBank/DDBJ whole genome shotgun (WGS) entry which is preliminary data.</text>
</comment>
<name>A0A367YXX7_9ACTN</name>
<dbReference type="Gene3D" id="3.40.430.10">
    <property type="entry name" value="Dihydrofolate Reductase, subunit A"/>
    <property type="match status" value="1"/>
</dbReference>
<sequence length="517" mass="53828">MARPGRPRPRRLHPRLDPRRGLRPPPRHQGADRRLSVTRVIGVAAYARNRVIGDGPDIPWHLPGEQARFKELTTGGTLVMGRRTYESIGRPLPGRQTVVLTRSGWTPAPGHADRVAVAAGPEQALALAAERPGEVFVVGGGEVYRLLWPWLDELRLTEVQADPAGDVTFPEVDPREWVEVARVPQPGWTELHLRRSRAAIGLDVGGTAVKAVVCREDGTVLARSETATPAGAEGLLDVLAGVVTGLEAQVAGLACVPTVGLSVPGIVDDDRQVAVHSTNLGWRDARLADDLARRLGRPAVLGHDVRAGGRAELRWGAAAGESSVMFVAVGTGIATALYLDGRAVVSGGYAGETGHALVPDPATGELELMERISSAAAIARRWSARSGRPATGSLDVFTAADAGDPDARAVITEALETLADVLAVQMSLVGPVPVVLGGGLSRAGEAVLGPLTEGLRRRLVLSGPPPLRAAQLGSWAGAMGSADAALARHGASSVAVSGSGPTAPEPAHAPTEPEETP</sequence>
<dbReference type="PANTHER" id="PTHR18964:SF149">
    <property type="entry name" value="BIFUNCTIONAL UDP-N-ACETYLGLUCOSAMINE 2-EPIMERASE_N-ACETYLMANNOSAMINE KINASE"/>
    <property type="match status" value="1"/>
</dbReference>
<feature type="region of interest" description="Disordered" evidence="5">
    <location>
        <begin position="489"/>
        <end position="517"/>
    </location>
</feature>
<evidence type="ECO:0000256" key="5">
    <source>
        <dbReference type="SAM" id="MobiDB-lite"/>
    </source>
</evidence>
<dbReference type="GO" id="GO:0004146">
    <property type="term" value="F:dihydrofolate reductase activity"/>
    <property type="evidence" value="ECO:0007669"/>
    <property type="project" value="UniProtKB-EC"/>
</dbReference>
<dbReference type="InterPro" id="IPR024072">
    <property type="entry name" value="DHFR-like_dom_sf"/>
</dbReference>
<dbReference type="PANTHER" id="PTHR18964">
    <property type="entry name" value="ROK (REPRESSOR, ORF, KINASE) FAMILY"/>
    <property type="match status" value="1"/>
</dbReference>
<evidence type="ECO:0000256" key="2">
    <source>
        <dbReference type="ARBA" id="ARBA00012856"/>
    </source>
</evidence>
<keyword evidence="4" id="KW-0560">Oxidoreductase</keyword>
<dbReference type="SUPFAM" id="SSF53067">
    <property type="entry name" value="Actin-like ATPase domain"/>
    <property type="match status" value="1"/>
</dbReference>
<keyword evidence="3" id="KW-0521">NADP</keyword>
<dbReference type="EMBL" id="QOUI01000002">
    <property type="protein sequence ID" value="RCK70690.1"/>
    <property type="molecule type" value="Genomic_DNA"/>
</dbReference>
<feature type="region of interest" description="Disordered" evidence="5">
    <location>
        <begin position="1"/>
        <end position="33"/>
    </location>
</feature>
<dbReference type="Pfam" id="PF00186">
    <property type="entry name" value="DHFR_1"/>
    <property type="match status" value="1"/>
</dbReference>
<dbReference type="InterPro" id="IPR017925">
    <property type="entry name" value="DHFR_CS"/>
</dbReference>